<feature type="transmembrane region" description="Helical" evidence="15">
    <location>
        <begin position="282"/>
        <end position="301"/>
    </location>
</feature>
<keyword evidence="17" id="KW-1185">Reference proteome</keyword>
<feature type="transmembrane region" description="Helical" evidence="15">
    <location>
        <begin position="35"/>
        <end position="53"/>
    </location>
</feature>
<evidence type="ECO:0000256" key="10">
    <source>
        <dbReference type="ARBA" id="ARBA00023136"/>
    </source>
</evidence>
<gene>
    <name evidence="16" type="ORF">CVLEPA_LOCUS5070</name>
</gene>
<name>A0ABP0F723_CLALP</name>
<reference evidence="16 17" key="1">
    <citation type="submission" date="2024-02" db="EMBL/GenBank/DDBJ databases">
        <authorList>
            <person name="Daric V."/>
            <person name="Darras S."/>
        </authorList>
    </citation>
    <scope>NUCLEOTIDE SEQUENCE [LARGE SCALE GENOMIC DNA]</scope>
</reference>
<evidence type="ECO:0000256" key="3">
    <source>
        <dbReference type="ARBA" id="ARBA00005189"/>
    </source>
</evidence>
<proteinExistence type="inferred from homology"/>
<evidence type="ECO:0000256" key="9">
    <source>
        <dbReference type="ARBA" id="ARBA00023098"/>
    </source>
</evidence>
<evidence type="ECO:0000256" key="7">
    <source>
        <dbReference type="ARBA" id="ARBA00022824"/>
    </source>
</evidence>
<dbReference type="EC" id="2.7.8.29" evidence="15"/>
<evidence type="ECO:0000256" key="12">
    <source>
        <dbReference type="ARBA" id="ARBA00023264"/>
    </source>
</evidence>
<evidence type="ECO:0000256" key="2">
    <source>
        <dbReference type="ARBA" id="ARBA00004916"/>
    </source>
</evidence>
<dbReference type="EMBL" id="CAWYQH010000024">
    <property type="protein sequence ID" value="CAK8675492.1"/>
    <property type="molecule type" value="Genomic_DNA"/>
</dbReference>
<dbReference type="Pfam" id="PF03034">
    <property type="entry name" value="PSS"/>
    <property type="match status" value="1"/>
</dbReference>
<comment type="similarity">
    <text evidence="4 15">Belongs to the phosphatidyl serine synthase family.</text>
</comment>
<dbReference type="InterPro" id="IPR004277">
    <property type="entry name" value="PSS"/>
</dbReference>
<comment type="caution">
    <text evidence="16">The sequence shown here is derived from an EMBL/GenBank/DDBJ whole genome shotgun (WGS) entry which is preliminary data.</text>
</comment>
<comment type="pathway">
    <text evidence="2 15">Phospholipid metabolism; phosphatidylserine biosynthesis.</text>
</comment>
<sequence length="428" mass="49593">MQVYKNAGNTKRYLNGGADHHLSLRNDDSSQNRQINRLTVIFIILMTVVFLAVGRDESNKEANLINGAKCATIFYFLLGLLIFPQGPFERPHPIVWQIVFGASLLYMLFIAYLTFLRIDQIRTIMFWIDPDVKYTKREIDVIEEYAVNCSNVTKEQLYSVLNIYAVGHFFGWIAKALLLRSYVVCWSISILWELTELFFTDIIPNFRECWWDQILVDILGFNALGIWVGMKLCKYLELRKYRWESVKNIQMGKLQRIMIKFTTLRGSSKSWLSMSSSTRRTFYLFILIVFSILVELNVFFLKHFLRFPVSHPFCLIRIIMHLVVGAPAIRELYLHMTDITSAQQLPPQVLVFITTLSLETIVSIKIGAEEFTRTQSLKIISWLLVMVITTLACLSGLVFICKLQRGKKGKCVYDSTDDSCWEEVGKSE</sequence>
<evidence type="ECO:0000256" key="4">
    <source>
        <dbReference type="ARBA" id="ARBA00008671"/>
    </source>
</evidence>
<organism evidence="16 17">
    <name type="scientific">Clavelina lepadiformis</name>
    <name type="common">Light-bulb sea squirt</name>
    <name type="synonym">Ascidia lepadiformis</name>
    <dbReference type="NCBI Taxonomy" id="159417"/>
    <lineage>
        <taxon>Eukaryota</taxon>
        <taxon>Metazoa</taxon>
        <taxon>Chordata</taxon>
        <taxon>Tunicata</taxon>
        <taxon>Ascidiacea</taxon>
        <taxon>Aplousobranchia</taxon>
        <taxon>Clavelinidae</taxon>
        <taxon>Clavelina</taxon>
    </lineage>
</organism>
<comment type="catalytic activity">
    <reaction evidence="13">
        <text>a 1,2-diacyl-sn-glycero-3-phosphoethanolamine + L-serine = a 1,2-diacyl-sn-glycero-3-phospho-L-serine + ethanolamine</text>
        <dbReference type="Rhea" id="RHEA:27606"/>
        <dbReference type="ChEBI" id="CHEBI:33384"/>
        <dbReference type="ChEBI" id="CHEBI:57262"/>
        <dbReference type="ChEBI" id="CHEBI:57603"/>
        <dbReference type="ChEBI" id="CHEBI:64612"/>
        <dbReference type="EC" id="2.7.8.29"/>
    </reaction>
    <physiologicalReaction direction="left-to-right" evidence="13">
        <dbReference type="Rhea" id="RHEA:27607"/>
    </physiologicalReaction>
</comment>
<comment type="subcellular location">
    <subcellularLocation>
        <location evidence="1 15">Endoplasmic reticulum membrane</location>
        <topology evidence="1 15">Multi-pass membrane protein</topology>
    </subcellularLocation>
</comment>
<dbReference type="PANTHER" id="PTHR15362:SF15">
    <property type="entry name" value="PHOSPHATIDYLSERINE SYNTHASE 1"/>
    <property type="match status" value="1"/>
</dbReference>
<feature type="transmembrane region" description="Helical" evidence="15">
    <location>
        <begin position="95"/>
        <end position="115"/>
    </location>
</feature>
<comment type="function">
    <text evidence="15">Catalyzes a base-exchange reaction in which the polar head group of phosphatidylethanolamine (PE) is replaced by L-serine.</text>
</comment>
<evidence type="ECO:0000256" key="1">
    <source>
        <dbReference type="ARBA" id="ARBA00004477"/>
    </source>
</evidence>
<evidence type="ECO:0000313" key="17">
    <source>
        <dbReference type="Proteomes" id="UP001642483"/>
    </source>
</evidence>
<dbReference type="PANTHER" id="PTHR15362">
    <property type="entry name" value="PHOSPHATIDYLINOSITOL SYNTHASE"/>
    <property type="match status" value="1"/>
</dbReference>
<evidence type="ECO:0000256" key="11">
    <source>
        <dbReference type="ARBA" id="ARBA00023209"/>
    </source>
</evidence>
<evidence type="ECO:0000256" key="15">
    <source>
        <dbReference type="RuleBase" id="RU368094"/>
    </source>
</evidence>
<keyword evidence="10 15" id="KW-0472">Membrane</keyword>
<keyword evidence="9 15" id="KW-0443">Lipid metabolism</keyword>
<protein>
    <recommendedName>
        <fullName evidence="15">Phosphatidylserine synthase</fullName>
        <ecNumber evidence="15">2.7.8.29</ecNumber>
    </recommendedName>
    <alternativeName>
        <fullName evidence="15">Serine-exchange enzyme</fullName>
    </alternativeName>
</protein>
<keyword evidence="15" id="KW-0444">Lipid biosynthesis</keyword>
<evidence type="ECO:0000256" key="6">
    <source>
        <dbReference type="ARBA" id="ARBA00022692"/>
    </source>
</evidence>
<evidence type="ECO:0000256" key="8">
    <source>
        <dbReference type="ARBA" id="ARBA00022989"/>
    </source>
</evidence>
<keyword evidence="7 15" id="KW-0256">Endoplasmic reticulum</keyword>
<comment type="pathway">
    <text evidence="3">Lipid metabolism.</text>
</comment>
<evidence type="ECO:0000256" key="14">
    <source>
        <dbReference type="ARBA" id="ARBA00035991"/>
    </source>
</evidence>
<evidence type="ECO:0000313" key="16">
    <source>
        <dbReference type="EMBL" id="CAK8675492.1"/>
    </source>
</evidence>
<keyword evidence="12 15" id="KW-1208">Phospholipid metabolism</keyword>
<feature type="transmembrane region" description="Helical" evidence="15">
    <location>
        <begin position="214"/>
        <end position="233"/>
    </location>
</feature>
<keyword evidence="11 15" id="KW-0594">Phospholipid biosynthesis</keyword>
<evidence type="ECO:0000256" key="5">
    <source>
        <dbReference type="ARBA" id="ARBA00022679"/>
    </source>
</evidence>
<feature type="transmembrane region" description="Helical" evidence="15">
    <location>
        <begin position="177"/>
        <end position="194"/>
    </location>
</feature>
<keyword evidence="6 15" id="KW-0812">Transmembrane</keyword>
<evidence type="ECO:0000256" key="13">
    <source>
        <dbReference type="ARBA" id="ARBA00023686"/>
    </source>
</evidence>
<accession>A0ABP0F723</accession>
<feature type="transmembrane region" description="Helical" evidence="15">
    <location>
        <begin position="65"/>
        <end position="83"/>
    </location>
</feature>
<feature type="transmembrane region" description="Helical" evidence="15">
    <location>
        <begin position="379"/>
        <end position="400"/>
    </location>
</feature>
<keyword evidence="5 15" id="KW-0808">Transferase</keyword>
<comment type="catalytic activity">
    <reaction evidence="14">
        <text>a 1,2-diacyl-sn-glycero-3-phosphocholine + L-serine = a 1,2-diacyl-sn-glycero-3-phospho-L-serine + choline</text>
        <dbReference type="Rhea" id="RHEA:45088"/>
        <dbReference type="ChEBI" id="CHEBI:15354"/>
        <dbReference type="ChEBI" id="CHEBI:33384"/>
        <dbReference type="ChEBI" id="CHEBI:57262"/>
        <dbReference type="ChEBI" id="CHEBI:57643"/>
    </reaction>
    <physiologicalReaction direction="left-to-right" evidence="14">
        <dbReference type="Rhea" id="RHEA:45089"/>
    </physiologicalReaction>
</comment>
<keyword evidence="8 15" id="KW-1133">Transmembrane helix</keyword>
<dbReference type="Proteomes" id="UP001642483">
    <property type="component" value="Unassembled WGS sequence"/>
</dbReference>